<dbReference type="Pfam" id="PF22633">
    <property type="entry name" value="F5_F8_type_C_2"/>
    <property type="match status" value="1"/>
</dbReference>
<gene>
    <name evidence="13" type="ORF">DXN05_01990</name>
</gene>
<feature type="domain" description="Fucolectin tachylectin-4 pentraxin-1" evidence="12">
    <location>
        <begin position="99"/>
        <end position="229"/>
    </location>
</feature>
<dbReference type="SUPFAM" id="SSF49899">
    <property type="entry name" value="Concanavalin A-like lectins/glucanases"/>
    <property type="match status" value="2"/>
</dbReference>
<evidence type="ECO:0000313" key="14">
    <source>
        <dbReference type="Proteomes" id="UP000261284"/>
    </source>
</evidence>
<dbReference type="PANTHER" id="PTHR45713:SF6">
    <property type="entry name" value="F5_8 TYPE C DOMAIN-CONTAINING PROTEIN"/>
    <property type="match status" value="1"/>
</dbReference>
<dbReference type="SMART" id="SM00560">
    <property type="entry name" value="LamGL"/>
    <property type="match status" value="2"/>
</dbReference>
<dbReference type="AlphaFoldDB" id="A0A3E1NPB8"/>
<keyword evidence="6" id="KW-0430">Lectin</keyword>
<reference evidence="13 14" key="1">
    <citation type="submission" date="2018-08" db="EMBL/GenBank/DDBJ databases">
        <title>Chitinophagaceae sp. K23C18032701, a novel bacterium isolated from forest soil.</title>
        <authorList>
            <person name="Wang C."/>
        </authorList>
    </citation>
    <scope>NUCLEOTIDE SEQUENCE [LARGE SCALE GENOMIC DNA]</scope>
    <source>
        <strain evidence="13 14">K23C18032701</strain>
    </source>
</reference>
<dbReference type="SUPFAM" id="SSF49785">
    <property type="entry name" value="Galactose-binding domain-like"/>
    <property type="match status" value="1"/>
</dbReference>
<keyword evidence="5 10" id="KW-0732">Signal</keyword>
<dbReference type="Pfam" id="PF13385">
    <property type="entry name" value="Laminin_G_3"/>
    <property type="match status" value="2"/>
</dbReference>
<organism evidence="13 14">
    <name type="scientific">Deminuibacter soli</name>
    <dbReference type="NCBI Taxonomy" id="2291815"/>
    <lineage>
        <taxon>Bacteria</taxon>
        <taxon>Pseudomonadati</taxon>
        <taxon>Bacteroidota</taxon>
        <taxon>Chitinophagia</taxon>
        <taxon>Chitinophagales</taxon>
        <taxon>Chitinophagaceae</taxon>
        <taxon>Deminuibacter</taxon>
    </lineage>
</organism>
<dbReference type="InterPro" id="IPR051941">
    <property type="entry name" value="BG_Antigen-Binding_Lectin"/>
</dbReference>
<evidence type="ECO:0000259" key="12">
    <source>
        <dbReference type="SMART" id="SM00607"/>
    </source>
</evidence>
<feature type="region of interest" description="Disordered" evidence="9">
    <location>
        <begin position="104"/>
        <end position="128"/>
    </location>
</feature>
<dbReference type="Gene3D" id="3.20.20.80">
    <property type="entry name" value="Glycosidases"/>
    <property type="match status" value="1"/>
</dbReference>
<evidence type="ECO:0000256" key="1">
    <source>
        <dbReference type="ARBA" id="ARBA00002219"/>
    </source>
</evidence>
<feature type="domain" description="LamG-like jellyroll fold" evidence="11">
    <location>
        <begin position="925"/>
        <end position="1067"/>
    </location>
</feature>
<dbReference type="PANTHER" id="PTHR45713">
    <property type="entry name" value="FTP DOMAIN-CONTAINING PROTEIN"/>
    <property type="match status" value="1"/>
</dbReference>
<dbReference type="NCBIfam" id="TIGR04183">
    <property type="entry name" value="Por_Secre_tail"/>
    <property type="match status" value="1"/>
</dbReference>
<dbReference type="InterPro" id="IPR006585">
    <property type="entry name" value="FTP1"/>
</dbReference>
<dbReference type="Gene3D" id="2.60.120.200">
    <property type="match status" value="2"/>
</dbReference>
<evidence type="ECO:0000256" key="8">
    <source>
        <dbReference type="ARBA" id="ARBA00023157"/>
    </source>
</evidence>
<dbReference type="GO" id="GO:0046872">
    <property type="term" value="F:metal ion binding"/>
    <property type="evidence" value="ECO:0007669"/>
    <property type="project" value="UniProtKB-KW"/>
</dbReference>
<evidence type="ECO:0000259" key="11">
    <source>
        <dbReference type="SMART" id="SM00560"/>
    </source>
</evidence>
<accession>A0A3E1NPB8</accession>
<dbReference type="GO" id="GO:0042806">
    <property type="term" value="F:fucose binding"/>
    <property type="evidence" value="ECO:0007669"/>
    <property type="project" value="UniProtKB-ARBA"/>
</dbReference>
<dbReference type="EMBL" id="QTJU01000001">
    <property type="protein sequence ID" value="RFM29772.1"/>
    <property type="molecule type" value="Genomic_DNA"/>
</dbReference>
<evidence type="ECO:0000256" key="7">
    <source>
        <dbReference type="ARBA" id="ARBA00022837"/>
    </source>
</evidence>
<dbReference type="Gene3D" id="2.60.120.260">
    <property type="entry name" value="Galactose-binding domain-like"/>
    <property type="match status" value="1"/>
</dbReference>
<dbReference type="InterPro" id="IPR006558">
    <property type="entry name" value="LamG-like"/>
</dbReference>
<evidence type="ECO:0000313" key="13">
    <source>
        <dbReference type="EMBL" id="RFM29772.1"/>
    </source>
</evidence>
<feature type="domain" description="LamG-like jellyroll fold" evidence="11">
    <location>
        <begin position="694"/>
        <end position="836"/>
    </location>
</feature>
<dbReference type="GO" id="GO:0005975">
    <property type="term" value="P:carbohydrate metabolic process"/>
    <property type="evidence" value="ECO:0007669"/>
    <property type="project" value="UniProtKB-ARBA"/>
</dbReference>
<proteinExistence type="inferred from homology"/>
<dbReference type="Proteomes" id="UP000261284">
    <property type="component" value="Unassembled WGS sequence"/>
</dbReference>
<evidence type="ECO:0000256" key="2">
    <source>
        <dbReference type="ARBA" id="ARBA00010147"/>
    </source>
</evidence>
<evidence type="ECO:0000256" key="6">
    <source>
        <dbReference type="ARBA" id="ARBA00022734"/>
    </source>
</evidence>
<keyword evidence="4" id="KW-0479">Metal-binding</keyword>
<keyword evidence="8" id="KW-1015">Disulfide bond</keyword>
<evidence type="ECO:0000256" key="3">
    <source>
        <dbReference type="ARBA" id="ARBA00011233"/>
    </source>
</evidence>
<comment type="function">
    <text evidence="1">Acts as a defensive agent. Recognizes blood group fucosylated oligosaccharides including A, B, H and Lewis B-type antigens. Does not recognize Lewis A antigen and has low affinity for monovalent haptens.</text>
</comment>
<dbReference type="SMART" id="SM00607">
    <property type="entry name" value="FTP"/>
    <property type="match status" value="1"/>
</dbReference>
<evidence type="ECO:0000256" key="10">
    <source>
        <dbReference type="SAM" id="SignalP"/>
    </source>
</evidence>
<comment type="similarity">
    <text evidence="2">Belongs to the fucolectin family.</text>
</comment>
<feature type="chain" id="PRO_5017581066" evidence="10">
    <location>
        <begin position="33"/>
        <end position="1240"/>
    </location>
</feature>
<dbReference type="InterPro" id="IPR026444">
    <property type="entry name" value="Secre_tail"/>
</dbReference>
<comment type="subunit">
    <text evidence="3">Homotrimer.</text>
</comment>
<keyword evidence="7" id="KW-0106">Calcium</keyword>
<feature type="compositionally biased region" description="Low complexity" evidence="9">
    <location>
        <begin position="107"/>
        <end position="120"/>
    </location>
</feature>
<evidence type="ECO:0000256" key="5">
    <source>
        <dbReference type="ARBA" id="ARBA00022729"/>
    </source>
</evidence>
<dbReference type="GO" id="GO:0004553">
    <property type="term" value="F:hydrolase activity, hydrolyzing O-glycosyl compounds"/>
    <property type="evidence" value="ECO:0007669"/>
    <property type="project" value="UniProtKB-ARBA"/>
</dbReference>
<dbReference type="InterPro" id="IPR013320">
    <property type="entry name" value="ConA-like_dom_sf"/>
</dbReference>
<protein>
    <submittedName>
        <fullName evidence="13">T9SS C-terminal target domain-containing protein</fullName>
    </submittedName>
</protein>
<feature type="signal peptide" evidence="10">
    <location>
        <begin position="1"/>
        <end position="32"/>
    </location>
</feature>
<comment type="caution">
    <text evidence="13">The sequence shown here is derived from an EMBL/GenBank/DDBJ whole genome shotgun (WGS) entry which is preliminary data.</text>
</comment>
<sequence length="1240" mass="132963">MKQCFSLKGRHGNSPSRLLLGLLVMASGLLHAQTMTHQNQVIIQKGIQMQSWLYTDHNPMGSGFTNLKLSVGRTGRYLRLQLPFTENLNLAELQVFSGGNNIAPGKSTSQSSTASSTTTSDRAVDGNTDGVLANGSIAQTVTGNAEMEPWWQIDLGSSVQIDSVVIWNRTDCCVLQMHGFYLFVSDNAFTGSTLATLLTQPGVSNYIEPTTGGGSPSLTELQNSQITAPSYYEPPYYNYTLNQADPGLYWSLARTYGHSQYSGTLRGPSAFEQSNGVLNSLQTANVDKCYSVCIGDEDANGSTNVTYWKNWFNIFHSKYPDVLVHSNQYINQWSESQLRSYMQTAHPDIMTYDFYNFYINRSPGPGTSYGVILGDMVTYRKLALEGWDGTGKSPILFGAYLQGYQGTWNGVRYSYIPSESEFNVGMYSYLLMGAKWLNIFRYIREDMNTFFWTSNGVPTPQYWQYASLGKELKQLSPHLSRLQTTDVRFIPGLHTSGDTAAANAMPAGIAAFDASADPYVKAVTAVNLVAGTNNGLRGDVALGYFRPVDGINNTPGITMSPVPAVDTRYFMLMNGLVKSNGCCHALGTSGLTTDTTAGKANQAIQKITLSIDFGANSPDTLYRVRRSDGVVEMVSLVHDSATHYHMTDTLEGGKADLFYWKHAATAAATGTTNAVKVNAGIIDGGNVTELNGTQKFTMEAWVKFNTIGAWNSIVSKNATNTARTTMTVNADGKVYLIVANGNGSSYGYTAAGVITTGKWYHVAGVFDGSQSANGDKVKIYVNGVSQSLTFAATMPSTAANTAVDFVAGSSTVAASGTYVDGMIDEVRVWKDALPAGTIAGWKDRQLGNCHPNISSLVVYWPLDDITQSSKAQAGLGTAYTGTITNGYYLASSQASDISSCTGAGAVRVNNGIIDGGNVTQLNGASKFTMEAWVNLNTIGAWNSIVSKNATNTTRTTLTVNTDGRVYMIVANGNGSSYGYTAAGAVTTGQWYHLAAVFDGTQSSNAGKLKIFINGISQPLTFAATMPTSSATTTVDFVAGSSTVANSSTYLDGTVDEVRVWSQALADSTIMSWKDKVLGNCHPNVSNLVLYWPLDNGSIDTVATAGLSTSYIGRLMSASYVNGIQLSGTAGCAEARVMNTVATSKLVTAKDSAEQSISLLTVFPNPVHQQEKLVIQLSSKTSTVARITLYDMSGKALVGRTVSLAAGNNRAQLTIPTVSTGIYLVRVDTQTGIQTFKIIIQ</sequence>
<dbReference type="InterPro" id="IPR008979">
    <property type="entry name" value="Galactose-bd-like_sf"/>
</dbReference>
<evidence type="ECO:0000256" key="4">
    <source>
        <dbReference type="ARBA" id="ARBA00022723"/>
    </source>
</evidence>
<keyword evidence="14" id="KW-1185">Reference proteome</keyword>
<dbReference type="Pfam" id="PF18962">
    <property type="entry name" value="Por_Secre_tail"/>
    <property type="match status" value="1"/>
</dbReference>
<dbReference type="GO" id="GO:0010185">
    <property type="term" value="P:regulation of cellular defense response"/>
    <property type="evidence" value="ECO:0007669"/>
    <property type="project" value="UniProtKB-ARBA"/>
</dbReference>
<evidence type="ECO:0000256" key="9">
    <source>
        <dbReference type="SAM" id="MobiDB-lite"/>
    </source>
</evidence>
<name>A0A3E1NPB8_9BACT</name>